<evidence type="ECO:0000313" key="2">
    <source>
        <dbReference type="EMBL" id="MCE3532412.1"/>
    </source>
</evidence>
<proteinExistence type="predicted"/>
<evidence type="ECO:0000256" key="1">
    <source>
        <dbReference type="SAM" id="Coils"/>
    </source>
</evidence>
<protein>
    <submittedName>
        <fullName evidence="2">Uncharacterized protein</fullName>
    </submittedName>
</protein>
<dbReference type="EMBL" id="JAJTND010000004">
    <property type="protein sequence ID" value="MCE3532412.1"/>
    <property type="molecule type" value="Genomic_DNA"/>
</dbReference>
<keyword evidence="3" id="KW-1185">Reference proteome</keyword>
<gene>
    <name evidence="2" type="ORF">LXO92_08490</name>
</gene>
<evidence type="ECO:0000313" key="3">
    <source>
        <dbReference type="Proteomes" id="UP001320170"/>
    </source>
</evidence>
<reference evidence="2 3" key="1">
    <citation type="journal article" date="2024" name="Pathogens">
        <title>Characterization of a Novel Species of Legionella Isolated from a Healthcare Facility: Legionella resiliens sp. nov.</title>
        <authorList>
            <person name="Cristino S."/>
            <person name="Pascale M.R."/>
            <person name="Marino F."/>
            <person name="Derelitto C."/>
            <person name="Salaris S."/>
            <person name="Orsini M."/>
            <person name="Squarzoni S."/>
            <person name="Grottola A."/>
            <person name="Girolamini L."/>
        </authorList>
    </citation>
    <scope>NUCLEOTIDE SEQUENCE [LARGE SCALE GENOMIC DNA]</scope>
    <source>
        <strain evidence="2 3">8cVS16</strain>
    </source>
</reference>
<dbReference type="RefSeq" id="WP_232890780.1">
    <property type="nucleotide sequence ID" value="NZ_JAJSPM010000005.1"/>
</dbReference>
<accession>A0ABS8X4A5</accession>
<comment type="caution">
    <text evidence="2">The sequence shown here is derived from an EMBL/GenBank/DDBJ whole genome shotgun (WGS) entry which is preliminary data.</text>
</comment>
<name>A0ABS8X4A5_9GAMM</name>
<keyword evidence="1" id="KW-0175">Coiled coil</keyword>
<dbReference type="Proteomes" id="UP001320170">
    <property type="component" value="Unassembled WGS sequence"/>
</dbReference>
<feature type="coiled-coil region" evidence="1">
    <location>
        <begin position="22"/>
        <end position="52"/>
    </location>
</feature>
<organism evidence="2 3">
    <name type="scientific">Legionella resiliens</name>
    <dbReference type="NCBI Taxonomy" id="2905958"/>
    <lineage>
        <taxon>Bacteria</taxon>
        <taxon>Pseudomonadati</taxon>
        <taxon>Pseudomonadota</taxon>
        <taxon>Gammaproteobacteria</taxon>
        <taxon>Legionellales</taxon>
        <taxon>Legionellaceae</taxon>
        <taxon>Legionella</taxon>
    </lineage>
</organism>
<sequence>MRTPITIRSAAIKYYQTAKVKLDNSEIDSNEVKEAIEDFNNAINKIMELQEIAKVEGLNSQYYFTAEDYRLLSLASIGIARSYDKVTNGVQQGDIDYRLEMATRYLELATKDLIADHLTQNKQESPHVALSMLKTSPSSNSLVHDTLESSIKYELK</sequence>